<dbReference type="Pfam" id="PF00570">
    <property type="entry name" value="HRDC"/>
    <property type="match status" value="2"/>
</dbReference>
<dbReference type="InterPro" id="IPR032284">
    <property type="entry name" value="RecQ_Zn-bd"/>
</dbReference>
<dbReference type="PROSITE" id="PS50967">
    <property type="entry name" value="HRDC"/>
    <property type="match status" value="2"/>
</dbReference>
<evidence type="ECO:0000256" key="10">
    <source>
        <dbReference type="ARBA" id="ARBA00022840"/>
    </source>
</evidence>
<dbReference type="InterPro" id="IPR044876">
    <property type="entry name" value="HRDC_dom_sf"/>
</dbReference>
<evidence type="ECO:0000313" key="22">
    <source>
        <dbReference type="Proteomes" id="UP001232163"/>
    </source>
</evidence>
<evidence type="ECO:0000256" key="7">
    <source>
        <dbReference type="ARBA" id="ARBA00022801"/>
    </source>
</evidence>
<feature type="compositionally biased region" description="Low complexity" evidence="17">
    <location>
        <begin position="849"/>
        <end position="860"/>
    </location>
</feature>
<proteinExistence type="inferred from homology"/>
<keyword evidence="12" id="KW-0233">DNA recombination</keyword>
<evidence type="ECO:0000313" key="21">
    <source>
        <dbReference type="EMBL" id="MDP9765220.1"/>
    </source>
</evidence>
<feature type="domain" description="Helicase ATP-binding" evidence="19">
    <location>
        <begin position="30"/>
        <end position="198"/>
    </location>
</feature>
<keyword evidence="11" id="KW-0238">DNA-binding</keyword>
<dbReference type="InterPro" id="IPR006293">
    <property type="entry name" value="DNA_helicase_ATP-dep_RecQ_bac"/>
</dbReference>
<dbReference type="SMART" id="SM00341">
    <property type="entry name" value="HRDC"/>
    <property type="match status" value="2"/>
</dbReference>
<dbReference type="SMART" id="SM00956">
    <property type="entry name" value="RQC"/>
    <property type="match status" value="1"/>
</dbReference>
<evidence type="ECO:0000256" key="16">
    <source>
        <dbReference type="NCBIfam" id="TIGR01389"/>
    </source>
</evidence>
<dbReference type="SUPFAM" id="SSF52540">
    <property type="entry name" value="P-loop containing nucleoside triphosphate hydrolases"/>
    <property type="match status" value="2"/>
</dbReference>
<dbReference type="SMART" id="SM00490">
    <property type="entry name" value="HELICc"/>
    <property type="match status" value="1"/>
</dbReference>
<dbReference type="Gene3D" id="1.10.150.80">
    <property type="entry name" value="HRDC domain"/>
    <property type="match status" value="2"/>
</dbReference>
<dbReference type="NCBIfam" id="TIGR00614">
    <property type="entry name" value="recQ_fam"/>
    <property type="match status" value="1"/>
</dbReference>
<name>A0ABT9MF94_9DEIO</name>
<dbReference type="SMART" id="SM00487">
    <property type="entry name" value="DEXDc"/>
    <property type="match status" value="1"/>
</dbReference>
<dbReference type="InterPro" id="IPR002121">
    <property type="entry name" value="HRDC_dom"/>
</dbReference>
<sequence>MTAGVLPQALTVLQRVWGYPQFRGNQGDIVQTVAGGSHALVLMPTGGGKSLCYQVPSLLRPGTGIVVSPLIALMKDQVDTLRQLGVRAAYLNSTLTASAARAVEHALQDGRLDLLYIAPERLLLPRTLDLLRQTEIALFAVDEAHCVSQWGHDFRPEYQQLGVLEQQFPQVPRMALTATADDRTRADIRRVLGLTGAPEFLSSFDRPNIQYRVTTKEHPRQQLLDFIRSEHAGDAGVVYCLSRKSVEDTAQWLKMEGLEVVAYHAGLSQQERSRAQERFLKEEGIIVVATVAFGMGIDKPNVRFVAHLDLPKSMEGYYQETGRAGRDGLPSTAWMVYGLADVVNVRRMLADSDAPPDVKRIEAAKLDALLTYCETATCRREVLLGYFGETAAGPCGNCDVCLQPPAVRDMTREAQMALSAAIRTGGRYGGAYLVDILLGKENDKNRRHRTLPTFGIGKDHDAKVWRSVLRQLVSLGYLTAGPYQGLMVTAKAKHVLKGEHPLLLREDTLTPRVSKRAREKAQANSAALMPEDRALFLALRAWRAERATQLNVPPYTIFGDATLKAIAELRPTTLQALGKVSGIGERRLAEYGTAVLRVVRTGVHEDQARPRGTVGAHEFGLTVPRGTVGHRAGSGSGSRAPSGVGRSLPPLIDQGPGGRPPTPAPPIDLPVQPVQGHAGRVEERGDMGASGAWAPPEPDAGAAVPGAQPEALQADTGPVPGDAAQLSIADEAQRAPGPSGVSTVATVPAPVSAVVSVTTALSEVRRELARETGYAAYLIFPNATLAALAERQPRTAADLEGTPGLGPKRIQAYGDRILKAIASAMGAPAPTGDAPGLEREAPPQDAQGTPAPASAVTSAPQQLPTLLETLARDLRSGRVSLQPSGADYQGFLIEERGGVLTLTVRWTRQDPADR</sequence>
<dbReference type="InterPro" id="IPR027417">
    <property type="entry name" value="P-loop_NTPase"/>
</dbReference>
<gene>
    <name evidence="21" type="ORF">QO006_002668</name>
</gene>
<dbReference type="EMBL" id="JAURUR010000009">
    <property type="protein sequence ID" value="MDP9765220.1"/>
    <property type="molecule type" value="Genomic_DNA"/>
</dbReference>
<evidence type="ECO:0000256" key="6">
    <source>
        <dbReference type="ARBA" id="ARBA00022763"/>
    </source>
</evidence>
<comment type="cofactor">
    <cofactor evidence="1">
        <name>Mg(2+)</name>
        <dbReference type="ChEBI" id="CHEBI:18420"/>
    </cofactor>
</comment>
<dbReference type="NCBIfam" id="TIGR01389">
    <property type="entry name" value="recQ"/>
    <property type="match status" value="1"/>
</dbReference>
<evidence type="ECO:0000256" key="14">
    <source>
        <dbReference type="ARBA" id="ARBA00023235"/>
    </source>
</evidence>
<feature type="domain" description="HRDC" evidence="18">
    <location>
        <begin position="751"/>
        <end position="831"/>
    </location>
</feature>
<evidence type="ECO:0000256" key="11">
    <source>
        <dbReference type="ARBA" id="ARBA00023125"/>
    </source>
</evidence>
<feature type="domain" description="HRDC" evidence="18">
    <location>
        <begin position="529"/>
        <end position="609"/>
    </location>
</feature>
<dbReference type="Pfam" id="PF00270">
    <property type="entry name" value="DEAD"/>
    <property type="match status" value="1"/>
</dbReference>
<organism evidence="21 22">
    <name type="scientific">Deinococcus enclensis</name>
    <dbReference type="NCBI Taxonomy" id="1049582"/>
    <lineage>
        <taxon>Bacteria</taxon>
        <taxon>Thermotogati</taxon>
        <taxon>Deinococcota</taxon>
        <taxon>Deinococci</taxon>
        <taxon>Deinococcales</taxon>
        <taxon>Deinococcaceae</taxon>
        <taxon>Deinococcus</taxon>
    </lineage>
</organism>
<keyword evidence="9" id="KW-0862">Zinc</keyword>
<dbReference type="PROSITE" id="PS51194">
    <property type="entry name" value="HELICASE_CTER"/>
    <property type="match status" value="1"/>
</dbReference>
<evidence type="ECO:0000259" key="20">
    <source>
        <dbReference type="PROSITE" id="PS51194"/>
    </source>
</evidence>
<feature type="compositionally biased region" description="Pro residues" evidence="17">
    <location>
        <begin position="658"/>
        <end position="668"/>
    </location>
</feature>
<feature type="region of interest" description="Disordered" evidence="17">
    <location>
        <begin position="621"/>
        <end position="705"/>
    </location>
</feature>
<dbReference type="InterPro" id="IPR018982">
    <property type="entry name" value="RQC_domain"/>
</dbReference>
<accession>A0ABT9MF94</accession>
<evidence type="ECO:0000256" key="2">
    <source>
        <dbReference type="ARBA" id="ARBA00001947"/>
    </source>
</evidence>
<dbReference type="InterPro" id="IPR010997">
    <property type="entry name" value="HRDC-like_sf"/>
</dbReference>
<keyword evidence="6" id="KW-0227">DNA damage</keyword>
<evidence type="ECO:0000256" key="3">
    <source>
        <dbReference type="ARBA" id="ARBA00005446"/>
    </source>
</evidence>
<evidence type="ECO:0000259" key="19">
    <source>
        <dbReference type="PROSITE" id="PS51192"/>
    </source>
</evidence>
<dbReference type="EC" id="5.6.2.4" evidence="16"/>
<keyword evidence="4" id="KW-0479">Metal-binding</keyword>
<dbReference type="Gene3D" id="3.40.50.300">
    <property type="entry name" value="P-loop containing nucleotide triphosphate hydrolases"/>
    <property type="match status" value="2"/>
</dbReference>
<evidence type="ECO:0000256" key="8">
    <source>
        <dbReference type="ARBA" id="ARBA00022806"/>
    </source>
</evidence>
<keyword evidence="8 21" id="KW-0347">Helicase</keyword>
<dbReference type="InterPro" id="IPR004589">
    <property type="entry name" value="DNA_helicase_ATP-dep_RecQ"/>
</dbReference>
<feature type="region of interest" description="Disordered" evidence="17">
    <location>
        <begin position="827"/>
        <end position="860"/>
    </location>
</feature>
<evidence type="ECO:0000256" key="12">
    <source>
        <dbReference type="ARBA" id="ARBA00023172"/>
    </source>
</evidence>
<dbReference type="Pfam" id="PF16124">
    <property type="entry name" value="RecQ_Zn_bind"/>
    <property type="match status" value="1"/>
</dbReference>
<dbReference type="PROSITE" id="PS51192">
    <property type="entry name" value="HELICASE_ATP_BIND_1"/>
    <property type="match status" value="1"/>
</dbReference>
<comment type="catalytic activity">
    <reaction evidence="15">
        <text>Couples ATP hydrolysis with the unwinding of duplex DNA by translocating in the 3'-5' direction.</text>
        <dbReference type="EC" id="5.6.2.4"/>
    </reaction>
</comment>
<comment type="cofactor">
    <cofactor evidence="2">
        <name>Zn(2+)</name>
        <dbReference type="ChEBI" id="CHEBI:29105"/>
    </cofactor>
</comment>
<dbReference type="Proteomes" id="UP001232163">
    <property type="component" value="Unassembled WGS sequence"/>
</dbReference>
<keyword evidence="13" id="KW-0234">DNA repair</keyword>
<evidence type="ECO:0000259" key="18">
    <source>
        <dbReference type="PROSITE" id="PS50967"/>
    </source>
</evidence>
<dbReference type="InterPro" id="IPR036388">
    <property type="entry name" value="WH-like_DNA-bd_sf"/>
</dbReference>
<feature type="domain" description="Helicase C-terminal" evidence="20">
    <location>
        <begin position="219"/>
        <end position="369"/>
    </location>
</feature>
<feature type="compositionally biased region" description="Low complexity" evidence="17">
    <location>
        <begin position="629"/>
        <end position="647"/>
    </location>
</feature>
<dbReference type="PANTHER" id="PTHR13710">
    <property type="entry name" value="DNA HELICASE RECQ FAMILY MEMBER"/>
    <property type="match status" value="1"/>
</dbReference>
<dbReference type="InterPro" id="IPR011545">
    <property type="entry name" value="DEAD/DEAH_box_helicase_dom"/>
</dbReference>
<dbReference type="PANTHER" id="PTHR13710:SF105">
    <property type="entry name" value="ATP-DEPENDENT DNA HELICASE Q1"/>
    <property type="match status" value="1"/>
</dbReference>
<evidence type="ECO:0000256" key="9">
    <source>
        <dbReference type="ARBA" id="ARBA00022833"/>
    </source>
</evidence>
<dbReference type="CDD" id="cd18794">
    <property type="entry name" value="SF2_C_RecQ"/>
    <property type="match status" value="1"/>
</dbReference>
<reference evidence="21 22" key="1">
    <citation type="submission" date="2023-07" db="EMBL/GenBank/DDBJ databases">
        <title>Genomic Encyclopedia of Type Strains, Phase IV (KMG-IV): sequencing the most valuable type-strain genomes for metagenomic binning, comparative biology and taxonomic classification.</title>
        <authorList>
            <person name="Goeker M."/>
        </authorList>
    </citation>
    <scope>NUCLEOTIDE SEQUENCE [LARGE SCALE GENOMIC DNA]</scope>
    <source>
        <strain evidence="21 22">NIO-1023</strain>
    </source>
</reference>
<evidence type="ECO:0000256" key="1">
    <source>
        <dbReference type="ARBA" id="ARBA00001946"/>
    </source>
</evidence>
<keyword evidence="5" id="KW-0547">Nucleotide-binding</keyword>
<comment type="similarity">
    <text evidence="3">Belongs to the helicase family. RecQ subfamily.</text>
</comment>
<dbReference type="RefSeq" id="WP_307466916.1">
    <property type="nucleotide sequence ID" value="NZ_JAURUR010000009.1"/>
</dbReference>
<comment type="caution">
    <text evidence="21">The sequence shown here is derived from an EMBL/GenBank/DDBJ whole genome shotgun (WGS) entry which is preliminary data.</text>
</comment>
<evidence type="ECO:0000256" key="13">
    <source>
        <dbReference type="ARBA" id="ARBA00023204"/>
    </source>
</evidence>
<keyword evidence="7 21" id="KW-0378">Hydrolase</keyword>
<dbReference type="CDD" id="cd17920">
    <property type="entry name" value="DEXHc_RecQ"/>
    <property type="match status" value="1"/>
</dbReference>
<dbReference type="GO" id="GO:0003678">
    <property type="term" value="F:DNA helicase activity"/>
    <property type="evidence" value="ECO:0007669"/>
    <property type="project" value="UniProtKB-EC"/>
</dbReference>
<evidence type="ECO:0000256" key="4">
    <source>
        <dbReference type="ARBA" id="ARBA00022723"/>
    </source>
</evidence>
<keyword evidence="22" id="KW-1185">Reference proteome</keyword>
<evidence type="ECO:0000256" key="15">
    <source>
        <dbReference type="ARBA" id="ARBA00034617"/>
    </source>
</evidence>
<dbReference type="InterPro" id="IPR014001">
    <property type="entry name" value="Helicase_ATP-bd"/>
</dbReference>
<keyword evidence="14" id="KW-0413">Isomerase</keyword>
<dbReference type="InterPro" id="IPR001650">
    <property type="entry name" value="Helicase_C-like"/>
</dbReference>
<dbReference type="Gene3D" id="1.10.10.10">
    <property type="entry name" value="Winged helix-like DNA-binding domain superfamily/Winged helix DNA-binding domain"/>
    <property type="match status" value="1"/>
</dbReference>
<dbReference type="Pfam" id="PF09382">
    <property type="entry name" value="RQC"/>
    <property type="match status" value="1"/>
</dbReference>
<dbReference type="SUPFAM" id="SSF47819">
    <property type="entry name" value="HRDC-like"/>
    <property type="match status" value="2"/>
</dbReference>
<keyword evidence="10" id="KW-0067">ATP-binding</keyword>
<dbReference type="Pfam" id="PF00271">
    <property type="entry name" value="Helicase_C"/>
    <property type="match status" value="1"/>
</dbReference>
<dbReference type="GO" id="GO:0016787">
    <property type="term" value="F:hydrolase activity"/>
    <property type="evidence" value="ECO:0007669"/>
    <property type="project" value="UniProtKB-KW"/>
</dbReference>
<protein>
    <recommendedName>
        <fullName evidence="16">DNA helicase RecQ</fullName>
        <ecNumber evidence="16">5.6.2.4</ecNumber>
    </recommendedName>
</protein>
<evidence type="ECO:0000256" key="17">
    <source>
        <dbReference type="SAM" id="MobiDB-lite"/>
    </source>
</evidence>
<evidence type="ECO:0000256" key="5">
    <source>
        <dbReference type="ARBA" id="ARBA00022741"/>
    </source>
</evidence>